<keyword evidence="1" id="KW-0472">Membrane</keyword>
<keyword evidence="1" id="KW-1133">Transmembrane helix</keyword>
<comment type="caution">
    <text evidence="4">The sequence shown here is derived from an EMBL/GenBank/DDBJ whole genome shotgun (WGS) entry which is preliminary data.</text>
</comment>
<evidence type="ECO:0000313" key="5">
    <source>
        <dbReference type="Proteomes" id="UP001140949"/>
    </source>
</evidence>
<keyword evidence="5" id="KW-1185">Reference proteome</keyword>
<protein>
    <submittedName>
        <fullName evidence="4">Phosphatidylinositol N-acetylglucosaminyltransferase subunit A-like</fullName>
    </submittedName>
</protein>
<dbReference type="Pfam" id="PF13692">
    <property type="entry name" value="Glyco_trans_1_4"/>
    <property type="match status" value="1"/>
</dbReference>
<sequence>MRVLVNPEPEIAMAHGSITPRVKRTTTSSSSRRFSPLSCNTLVIVLLVATILLLLHRNSPSPAASSAPASFSGDLRHAEFSWNSLPLSLRRPPPVSLKIGVFSRKWPASAVPGGMERHAFELHSALASRGHRVHVFTSPPTSGVPSSLYSAGASEYPKVHFLEGTPGQWRCGEAFVMFEEENKREPFDVVHSESVSLHHRFAKQVPNLIVSWHGIALEALQSGIYQDLIRAPDEPINPSFNHSLGASIFKVLDEIRFFRSYAQHVATSDSTGEMLTDVYQIPKERVHIILNGVDEEKFSPDAKLAKSFRQEIGVPDDAAVVLGVAGRLVRDKGHPLLYEAFAELITSNPKVYLVIAGTGPWQQRYIDLGPNVIALGALLPSKLKAFYNAIDVFLNPTLRPQGLDQTQMEAMLCQTPVVVTRLPSIKKSIVVDDEFGFMFAPNVAALTETLQKVVAEGSRRLAERGRKCREYAKVKLTARKMAMAYERLFLCVKNESYCKYPLDFD</sequence>
<keyword evidence="1" id="KW-0812">Transmembrane</keyword>
<reference evidence="4" key="2">
    <citation type="submission" date="2023-04" db="EMBL/GenBank/DDBJ databases">
        <authorList>
            <person name="Bruccoleri R.E."/>
            <person name="Oakeley E.J."/>
            <person name="Faust A.-M."/>
            <person name="Dessus-Babus S."/>
            <person name="Altorfer M."/>
            <person name="Burckhardt D."/>
            <person name="Oertli M."/>
            <person name="Naumann U."/>
            <person name="Petersen F."/>
            <person name="Wong J."/>
        </authorList>
    </citation>
    <scope>NUCLEOTIDE SEQUENCE</scope>
    <source>
        <strain evidence="4">GSM-AAB239-AS_SAM_17_03QT</strain>
        <tissue evidence="4">Leaf</tissue>
    </source>
</reference>
<feature type="transmembrane region" description="Helical" evidence="1">
    <location>
        <begin position="34"/>
        <end position="55"/>
    </location>
</feature>
<dbReference type="EMBL" id="JANAVB010024800">
    <property type="protein sequence ID" value="KAJ6821910.1"/>
    <property type="molecule type" value="Genomic_DNA"/>
</dbReference>
<organism evidence="4 5">
    <name type="scientific">Iris pallida</name>
    <name type="common">Sweet iris</name>
    <dbReference type="NCBI Taxonomy" id="29817"/>
    <lineage>
        <taxon>Eukaryota</taxon>
        <taxon>Viridiplantae</taxon>
        <taxon>Streptophyta</taxon>
        <taxon>Embryophyta</taxon>
        <taxon>Tracheophyta</taxon>
        <taxon>Spermatophyta</taxon>
        <taxon>Magnoliopsida</taxon>
        <taxon>Liliopsida</taxon>
        <taxon>Asparagales</taxon>
        <taxon>Iridaceae</taxon>
        <taxon>Iridoideae</taxon>
        <taxon>Irideae</taxon>
        <taxon>Iris</taxon>
    </lineage>
</organism>
<dbReference type="PANTHER" id="PTHR46686">
    <property type="entry name" value="GLYCOSYLTRANSFERASE"/>
    <property type="match status" value="1"/>
</dbReference>
<keyword evidence="4" id="KW-0808">Transferase</keyword>
<feature type="domain" description="Glycosyltransferase subfamily 4-like N-terminal" evidence="2">
    <location>
        <begin position="112"/>
        <end position="296"/>
    </location>
</feature>
<evidence type="ECO:0000259" key="2">
    <source>
        <dbReference type="Pfam" id="PF13439"/>
    </source>
</evidence>
<dbReference type="EMBL" id="JANAVB010024800">
    <property type="protein sequence ID" value="KAJ6821911.1"/>
    <property type="molecule type" value="Genomic_DNA"/>
</dbReference>
<evidence type="ECO:0000313" key="4">
    <source>
        <dbReference type="EMBL" id="KAJ6821911.1"/>
    </source>
</evidence>
<dbReference type="SUPFAM" id="SSF53756">
    <property type="entry name" value="UDP-Glycosyltransferase/glycogen phosphorylase"/>
    <property type="match status" value="1"/>
</dbReference>
<gene>
    <name evidence="3" type="ORF">M6B38_131035</name>
    <name evidence="4" type="ORF">M6B38_131040</name>
</gene>
<dbReference type="Gene3D" id="3.40.50.2000">
    <property type="entry name" value="Glycogen Phosphorylase B"/>
    <property type="match status" value="2"/>
</dbReference>
<evidence type="ECO:0000313" key="3">
    <source>
        <dbReference type="EMBL" id="KAJ6821910.1"/>
    </source>
</evidence>
<keyword evidence="4" id="KW-0328">Glycosyltransferase</keyword>
<dbReference type="InterPro" id="IPR028098">
    <property type="entry name" value="Glyco_trans_4-like_N"/>
</dbReference>
<dbReference type="AlphaFoldDB" id="A0AAX6G143"/>
<dbReference type="CDD" id="cd03801">
    <property type="entry name" value="GT4_PimA-like"/>
    <property type="match status" value="1"/>
</dbReference>
<dbReference type="Proteomes" id="UP001140949">
    <property type="component" value="Unassembled WGS sequence"/>
</dbReference>
<evidence type="ECO:0000256" key="1">
    <source>
        <dbReference type="SAM" id="Phobius"/>
    </source>
</evidence>
<proteinExistence type="predicted"/>
<dbReference type="PANTHER" id="PTHR46686:SF5">
    <property type="entry name" value="GLYCOSYLTRANSFERASE"/>
    <property type="match status" value="1"/>
</dbReference>
<reference evidence="4" key="1">
    <citation type="journal article" date="2023" name="GigaByte">
        <title>Genome assembly of the bearded iris, Iris pallida Lam.</title>
        <authorList>
            <person name="Bruccoleri R.E."/>
            <person name="Oakeley E.J."/>
            <person name="Faust A.M.E."/>
            <person name="Altorfer M."/>
            <person name="Dessus-Babus S."/>
            <person name="Burckhardt D."/>
            <person name="Oertli M."/>
            <person name="Naumann U."/>
            <person name="Petersen F."/>
            <person name="Wong J."/>
        </authorList>
    </citation>
    <scope>NUCLEOTIDE SEQUENCE</scope>
    <source>
        <strain evidence="4">GSM-AAB239-AS_SAM_17_03QT</strain>
    </source>
</reference>
<dbReference type="GO" id="GO:0016757">
    <property type="term" value="F:glycosyltransferase activity"/>
    <property type="evidence" value="ECO:0007669"/>
    <property type="project" value="UniProtKB-KW"/>
</dbReference>
<dbReference type="Pfam" id="PF13439">
    <property type="entry name" value="Glyco_transf_4"/>
    <property type="match status" value="1"/>
</dbReference>
<name>A0AAX6G143_IRIPA</name>
<accession>A0AAX6G143</accession>